<evidence type="ECO:0000313" key="1">
    <source>
        <dbReference type="EMBL" id="AKF09751.1"/>
    </source>
</evidence>
<dbReference type="EMBL" id="CP011125">
    <property type="protein sequence ID" value="AKF09751.1"/>
    <property type="molecule type" value="Genomic_DNA"/>
</dbReference>
<dbReference type="KEGG" id="samy:DB32_006900"/>
<name>A0A0F6YKZ5_9BACT</name>
<organism evidence="1 2">
    <name type="scientific">Sandaracinus amylolyticus</name>
    <dbReference type="NCBI Taxonomy" id="927083"/>
    <lineage>
        <taxon>Bacteria</taxon>
        <taxon>Pseudomonadati</taxon>
        <taxon>Myxococcota</taxon>
        <taxon>Polyangia</taxon>
        <taxon>Polyangiales</taxon>
        <taxon>Sandaracinaceae</taxon>
        <taxon>Sandaracinus</taxon>
    </lineage>
</organism>
<protein>
    <submittedName>
        <fullName evidence="1">Uncharacterized protein</fullName>
    </submittedName>
</protein>
<gene>
    <name evidence="1" type="ORF">DB32_006900</name>
</gene>
<dbReference type="Proteomes" id="UP000034883">
    <property type="component" value="Chromosome"/>
</dbReference>
<evidence type="ECO:0000313" key="2">
    <source>
        <dbReference type="Proteomes" id="UP000034883"/>
    </source>
</evidence>
<keyword evidence="2" id="KW-1185">Reference proteome</keyword>
<sequence>MPLLVVAQRVVGHRDLARPWIEDREGRDPLIGVQWKATARDEREQNVKQASRTHRRC</sequence>
<proteinExistence type="predicted"/>
<accession>A0A0F6YKZ5</accession>
<dbReference type="STRING" id="927083.DB32_006900"/>
<reference evidence="1 2" key="1">
    <citation type="submission" date="2015-03" db="EMBL/GenBank/DDBJ databases">
        <title>Genome assembly of Sandaracinus amylolyticus DSM 53668.</title>
        <authorList>
            <person name="Sharma G."/>
            <person name="Subramanian S."/>
        </authorList>
    </citation>
    <scope>NUCLEOTIDE SEQUENCE [LARGE SCALE GENOMIC DNA]</scope>
    <source>
        <strain evidence="1 2">DSM 53668</strain>
    </source>
</reference>
<dbReference type="AlphaFoldDB" id="A0A0F6YKZ5"/>